<feature type="region of interest" description="Disordered" evidence="1">
    <location>
        <begin position="526"/>
        <end position="551"/>
    </location>
</feature>
<sequence>MEYTRGAEWRKWDLHVHTPESVHQNYTGSDPWDRFLSELRSLPPEIAVIGINDYWFLDGYQKVRHEFERGSFPNLLEIFPVIEVRTENFGGTDGKLRRINLHFICDPLLKPEVIDRQLLSTLRPRYQLLSDDPYKSWAQVISRESLTALGAEIKAQVPKDQQHRYGSDLREGFNNACVPYDEARKAVYENSILRDHVLLAVGKTEWAALKWNDQSIATKKSLLNSAHMVFTAALDREDFEKSRKALVDAGVNPRLLDCSDAHTWMESQEKDRLGNVLTWINADPTFRGLQHAIQEYDYRVSTEVRPRVLVRRATQPSAIIDRVEIHPVSTAKLSEPLFSCSVDINPGYVVILGNKGQGKSALLDIIGATANSDRYDDYSFLTVDRFRRKNGEAGSYEARLVWADKSERTVVLDAPFDIELPIRVDYLPQSLIERVCLADPQSKKKEEFETEIERVVFGHVPLGERANSTSLRQMVEARSRGVNQRLQEARTQIGDAARRITHLEDRQVELGRLALDGRLKDLERERGQLTGQVDQQRQELEARERDDGTGTQAKLREAEQRLADLKTERRQKYESIKQLTEAAGRVNRADTDVQSAISKAEAAGKSLASLLGVSSPILKIELAQSALTDWRTQNTTDLLLLRESLENPEHGIIHRIAQAEEVVEELKATLAVELQGAEAILRQIQDLEAQLEHLDGDPANPATIQGVKALLRERDAIPTEQSQAENDLHQGFLSAHTAAMEILDIKRSAYASATDFVASSELTRRVDLEFDVELNARPFASTWRNLVNRRKLTDLSEVLDDSKGDVLLADVPLDSASDLFDALQHVRNRLARERGSEKGDPRQLSTVLKGGHSASQLLLAIFGLSWLESTYVIRSAGKELSELSPGQRGLVLLMFYLLVDKSDRPLLLDQPEENLDNQTVRELLIPALRDAIGRRQVIVVTHNPNLAVVGDADQLILAAFDGRRFGYDSGSLERQIIGSHSIDVLEGTRAAFANRELKYERVVGDAS</sequence>
<dbReference type="NCBIfam" id="NF045780">
    <property type="entry name" value="TrlF_fam_ATP"/>
    <property type="match status" value="1"/>
</dbReference>
<name>A0ABV6M6R4_9ACTN</name>
<reference evidence="2 3" key="1">
    <citation type="submission" date="2024-09" db="EMBL/GenBank/DDBJ databases">
        <authorList>
            <person name="Sun Q."/>
            <person name="Mori K."/>
        </authorList>
    </citation>
    <scope>NUCLEOTIDE SEQUENCE [LARGE SCALE GENOMIC DNA]</scope>
    <source>
        <strain evidence="2 3">TBRC 3947</strain>
    </source>
</reference>
<evidence type="ECO:0000256" key="1">
    <source>
        <dbReference type="SAM" id="MobiDB-lite"/>
    </source>
</evidence>
<dbReference type="EMBL" id="JBHLUH010000042">
    <property type="protein sequence ID" value="MFC0530244.1"/>
    <property type="molecule type" value="Genomic_DNA"/>
</dbReference>
<comment type="caution">
    <text evidence="2">The sequence shown here is derived from an EMBL/GenBank/DDBJ whole genome shotgun (WGS) entry which is preliminary data.</text>
</comment>
<dbReference type="SUPFAM" id="SSF52540">
    <property type="entry name" value="P-loop containing nucleoside triphosphate hydrolases"/>
    <property type="match status" value="1"/>
</dbReference>
<dbReference type="Proteomes" id="UP001589867">
    <property type="component" value="Unassembled WGS sequence"/>
</dbReference>
<dbReference type="Gene3D" id="3.40.50.300">
    <property type="entry name" value="P-loop containing nucleotide triphosphate hydrolases"/>
    <property type="match status" value="2"/>
</dbReference>
<evidence type="ECO:0000313" key="3">
    <source>
        <dbReference type="Proteomes" id="UP001589867"/>
    </source>
</evidence>
<keyword evidence="3" id="KW-1185">Reference proteome</keyword>
<protein>
    <submittedName>
        <fullName evidence="2">TrlF family AAA-like ATPase</fullName>
    </submittedName>
</protein>
<organism evidence="2 3">
    <name type="scientific">Phytohabitans kaempferiae</name>
    <dbReference type="NCBI Taxonomy" id="1620943"/>
    <lineage>
        <taxon>Bacteria</taxon>
        <taxon>Bacillati</taxon>
        <taxon>Actinomycetota</taxon>
        <taxon>Actinomycetes</taxon>
        <taxon>Micromonosporales</taxon>
        <taxon>Micromonosporaceae</taxon>
    </lineage>
</organism>
<dbReference type="RefSeq" id="WP_377253406.1">
    <property type="nucleotide sequence ID" value="NZ_JBHLUH010000042.1"/>
</dbReference>
<dbReference type="InterPro" id="IPR027417">
    <property type="entry name" value="P-loop_NTPase"/>
</dbReference>
<accession>A0ABV6M6R4</accession>
<proteinExistence type="predicted"/>
<gene>
    <name evidence="2" type="ORF">ACFFIA_21505</name>
</gene>
<evidence type="ECO:0000313" key="2">
    <source>
        <dbReference type="EMBL" id="MFC0530244.1"/>
    </source>
</evidence>
<dbReference type="InterPro" id="IPR054787">
    <property type="entry name" value="TrlF_ATPase"/>
</dbReference>
<feature type="compositionally biased region" description="Basic and acidic residues" evidence="1">
    <location>
        <begin position="536"/>
        <end position="551"/>
    </location>
</feature>